<dbReference type="SUPFAM" id="SSF55920">
    <property type="entry name" value="Creatinase/aminopeptidase"/>
    <property type="match status" value="1"/>
</dbReference>
<gene>
    <name evidence="3" type="ORF">METZ01_LOCUS170352</name>
</gene>
<name>A0A382BUK1_9ZZZZ</name>
<feature type="domain" description="Peptidase M24" evidence="1">
    <location>
        <begin position="168"/>
        <end position="377"/>
    </location>
</feature>
<dbReference type="SUPFAM" id="SSF53092">
    <property type="entry name" value="Creatinase/prolidase N-terminal domain"/>
    <property type="match status" value="1"/>
</dbReference>
<evidence type="ECO:0008006" key="4">
    <source>
        <dbReference type="Google" id="ProtNLM"/>
    </source>
</evidence>
<dbReference type="Pfam" id="PF01321">
    <property type="entry name" value="Creatinase_N"/>
    <property type="match status" value="1"/>
</dbReference>
<dbReference type="PANTHER" id="PTHR46112:SF8">
    <property type="entry name" value="CYTOPLASMIC PEPTIDASE PEPQ-RELATED"/>
    <property type="match status" value="1"/>
</dbReference>
<dbReference type="PANTHER" id="PTHR46112">
    <property type="entry name" value="AMINOPEPTIDASE"/>
    <property type="match status" value="1"/>
</dbReference>
<dbReference type="Gene3D" id="3.40.350.10">
    <property type="entry name" value="Creatinase/prolidase N-terminal domain"/>
    <property type="match status" value="1"/>
</dbReference>
<accession>A0A382BUK1</accession>
<evidence type="ECO:0000259" key="2">
    <source>
        <dbReference type="Pfam" id="PF01321"/>
    </source>
</evidence>
<reference evidence="3" key="1">
    <citation type="submission" date="2018-05" db="EMBL/GenBank/DDBJ databases">
        <authorList>
            <person name="Lanie J.A."/>
            <person name="Ng W.-L."/>
            <person name="Kazmierczak K.M."/>
            <person name="Andrzejewski T.M."/>
            <person name="Davidsen T.M."/>
            <person name="Wayne K.J."/>
            <person name="Tettelin H."/>
            <person name="Glass J.I."/>
            <person name="Rusch D."/>
            <person name="Podicherti R."/>
            <person name="Tsui H.-C.T."/>
            <person name="Winkler M.E."/>
        </authorList>
    </citation>
    <scope>NUCLEOTIDE SEQUENCE</scope>
</reference>
<dbReference type="InterPro" id="IPR000587">
    <property type="entry name" value="Creatinase_N"/>
</dbReference>
<dbReference type="CDD" id="cd01066">
    <property type="entry name" value="APP_MetAP"/>
    <property type="match status" value="1"/>
</dbReference>
<sequence length="393" mass="43034">MRLDLDVRAMAAGRLVRLRSTMVADGIDLLILHNPVSLRYAVEYRCYNTFQAHIPTSYLLVPAEGPVVMHGANATDVPLVDEFRPANAVTVFDSGLDQFEVARRFAGDVVAGLGRAGLGTDARVGVERLLPSAHAALVEAGIQTVDAEGTVELARSRKSELEMVALGHAVEVAEHGMAVMEAALVPGMTENGLWSLIHQVNVSHDGDWFDGRMLCSGPRTNPWYQEAGPRAIGAGDLVAFDTDMIGPFGYCADISRTFVCRGLDGRREPTLEQRRLYEMARHEVEHNTALLRVGASFRELSAATWRQPDDVWVNRYACAFHGVGMSDEYPRIPYPADWERCGYDGEVEDGLVLSVESYVGPDGGAEGVKLEQMVRVTTDGVVPLSTYPLWDED</sequence>
<dbReference type="InterPro" id="IPR000994">
    <property type="entry name" value="Pept_M24"/>
</dbReference>
<proteinExistence type="predicted"/>
<organism evidence="3">
    <name type="scientific">marine metagenome</name>
    <dbReference type="NCBI Taxonomy" id="408172"/>
    <lineage>
        <taxon>unclassified sequences</taxon>
        <taxon>metagenomes</taxon>
        <taxon>ecological metagenomes</taxon>
    </lineage>
</organism>
<dbReference type="EMBL" id="UINC01031442">
    <property type="protein sequence ID" value="SVB17498.1"/>
    <property type="molecule type" value="Genomic_DNA"/>
</dbReference>
<dbReference type="Gene3D" id="3.90.230.10">
    <property type="entry name" value="Creatinase/methionine aminopeptidase superfamily"/>
    <property type="match status" value="1"/>
</dbReference>
<evidence type="ECO:0000259" key="1">
    <source>
        <dbReference type="Pfam" id="PF00557"/>
    </source>
</evidence>
<dbReference type="AlphaFoldDB" id="A0A382BUK1"/>
<feature type="domain" description="Creatinase N-terminal" evidence="2">
    <location>
        <begin position="14"/>
        <end position="155"/>
    </location>
</feature>
<dbReference type="InterPro" id="IPR029149">
    <property type="entry name" value="Creatin/AminoP/Spt16_N"/>
</dbReference>
<protein>
    <recommendedName>
        <fullName evidence="4">Peptidase M24 domain-containing protein</fullName>
    </recommendedName>
</protein>
<dbReference type="Pfam" id="PF00557">
    <property type="entry name" value="Peptidase_M24"/>
    <property type="match status" value="1"/>
</dbReference>
<dbReference type="InterPro" id="IPR036005">
    <property type="entry name" value="Creatinase/aminopeptidase-like"/>
</dbReference>
<dbReference type="InterPro" id="IPR050659">
    <property type="entry name" value="Peptidase_M24B"/>
</dbReference>
<evidence type="ECO:0000313" key="3">
    <source>
        <dbReference type="EMBL" id="SVB17498.1"/>
    </source>
</evidence>